<evidence type="ECO:0000313" key="1">
    <source>
        <dbReference type="EMBL" id="GIQ92495.1"/>
    </source>
</evidence>
<evidence type="ECO:0000313" key="2">
    <source>
        <dbReference type="Proteomes" id="UP000265618"/>
    </source>
</evidence>
<dbReference type="EMBL" id="BDIP01009838">
    <property type="protein sequence ID" value="GIQ92495.1"/>
    <property type="molecule type" value="Genomic_DNA"/>
</dbReference>
<gene>
    <name evidence="1" type="ORF">KIPB_016298</name>
</gene>
<feature type="non-terminal residue" evidence="1">
    <location>
        <position position="1"/>
    </location>
</feature>
<name>A0A9K3DCI3_9EUKA</name>
<protein>
    <submittedName>
        <fullName evidence="1">Uncharacterized protein</fullName>
    </submittedName>
</protein>
<comment type="caution">
    <text evidence="1">The sequence shown here is derived from an EMBL/GenBank/DDBJ whole genome shotgun (WGS) entry which is preliminary data.</text>
</comment>
<organism evidence="1 2">
    <name type="scientific">Kipferlia bialata</name>
    <dbReference type="NCBI Taxonomy" id="797122"/>
    <lineage>
        <taxon>Eukaryota</taxon>
        <taxon>Metamonada</taxon>
        <taxon>Carpediemonas-like organisms</taxon>
        <taxon>Kipferlia</taxon>
    </lineage>
</organism>
<accession>A0A9K3DCI3</accession>
<dbReference type="AlphaFoldDB" id="A0A9K3DCI3"/>
<dbReference type="Proteomes" id="UP000265618">
    <property type="component" value="Unassembled WGS sequence"/>
</dbReference>
<feature type="non-terminal residue" evidence="1">
    <location>
        <position position="42"/>
    </location>
</feature>
<reference evidence="1 2" key="1">
    <citation type="journal article" date="2018" name="PLoS ONE">
        <title>The draft genome of Kipferlia bialata reveals reductive genome evolution in fornicate parasites.</title>
        <authorList>
            <person name="Tanifuji G."/>
            <person name="Takabayashi S."/>
            <person name="Kume K."/>
            <person name="Takagi M."/>
            <person name="Nakayama T."/>
            <person name="Kamikawa R."/>
            <person name="Inagaki Y."/>
            <person name="Hashimoto T."/>
        </authorList>
    </citation>
    <scope>NUCLEOTIDE SEQUENCE [LARGE SCALE GENOMIC DNA]</scope>
    <source>
        <strain evidence="1">NY0173</strain>
    </source>
</reference>
<sequence length="42" mass="4490">KTTLANCTVDNAILDGVQGLTNEAIRHLKSMASASMQRLDMA</sequence>
<keyword evidence="2" id="KW-1185">Reference proteome</keyword>
<proteinExistence type="predicted"/>